<name>A0A6A6A0X9_9PLEO</name>
<sequence>MTKTCTKAITTWTTVNKPTSTVLVTQYKLTTSVQYDTKTVDTLQTTTARDTAVSTDISVTSVVTTITQSATSTATETITATATSTSIQNIQADPCANPVLYQAIRPFYPAATVGVLSDSYSPQDCCQRCFGTNAGCLYWRYSNQACYLYVIPNAVAASSCITSSCRKGRPALVPAPGDGSTYGIGICAQSDIDG</sequence>
<dbReference type="RefSeq" id="XP_033519010.1">
    <property type="nucleotide sequence ID" value="XM_033671847.1"/>
</dbReference>
<evidence type="ECO:0000313" key="2">
    <source>
        <dbReference type="Proteomes" id="UP000799771"/>
    </source>
</evidence>
<reference evidence="1" key="1">
    <citation type="journal article" date="2020" name="Stud. Mycol.">
        <title>101 Dothideomycetes genomes: a test case for predicting lifestyles and emergence of pathogens.</title>
        <authorList>
            <person name="Haridas S."/>
            <person name="Albert R."/>
            <person name="Binder M."/>
            <person name="Bloem J."/>
            <person name="Labutti K."/>
            <person name="Salamov A."/>
            <person name="Andreopoulos B."/>
            <person name="Baker S."/>
            <person name="Barry K."/>
            <person name="Bills G."/>
            <person name="Bluhm B."/>
            <person name="Cannon C."/>
            <person name="Castanera R."/>
            <person name="Culley D."/>
            <person name="Daum C."/>
            <person name="Ezra D."/>
            <person name="Gonzalez J."/>
            <person name="Henrissat B."/>
            <person name="Kuo A."/>
            <person name="Liang C."/>
            <person name="Lipzen A."/>
            <person name="Lutzoni F."/>
            <person name="Magnuson J."/>
            <person name="Mondo S."/>
            <person name="Nolan M."/>
            <person name="Ohm R."/>
            <person name="Pangilinan J."/>
            <person name="Park H.-J."/>
            <person name="Ramirez L."/>
            <person name="Alfaro M."/>
            <person name="Sun H."/>
            <person name="Tritt A."/>
            <person name="Yoshinaga Y."/>
            <person name="Zwiers L.-H."/>
            <person name="Turgeon B."/>
            <person name="Goodwin S."/>
            <person name="Spatafora J."/>
            <person name="Crous P."/>
            <person name="Grigoriev I."/>
        </authorList>
    </citation>
    <scope>NUCLEOTIDE SEQUENCE</scope>
    <source>
        <strain evidence="1">CBS 119687</strain>
    </source>
</reference>
<dbReference type="GeneID" id="54412279"/>
<accession>A0A6A6A0X9</accession>
<protein>
    <recommendedName>
        <fullName evidence="3">Apple domain-containing protein</fullName>
    </recommendedName>
</protein>
<dbReference type="EMBL" id="ML977518">
    <property type="protein sequence ID" value="KAF2124617.1"/>
    <property type="molecule type" value="Genomic_DNA"/>
</dbReference>
<evidence type="ECO:0008006" key="3">
    <source>
        <dbReference type="Google" id="ProtNLM"/>
    </source>
</evidence>
<dbReference type="Proteomes" id="UP000799771">
    <property type="component" value="Unassembled WGS sequence"/>
</dbReference>
<keyword evidence="2" id="KW-1185">Reference proteome</keyword>
<evidence type="ECO:0000313" key="1">
    <source>
        <dbReference type="EMBL" id="KAF2124617.1"/>
    </source>
</evidence>
<dbReference type="AlphaFoldDB" id="A0A6A6A0X9"/>
<organism evidence="1 2">
    <name type="scientific">Dothidotthia symphoricarpi CBS 119687</name>
    <dbReference type="NCBI Taxonomy" id="1392245"/>
    <lineage>
        <taxon>Eukaryota</taxon>
        <taxon>Fungi</taxon>
        <taxon>Dikarya</taxon>
        <taxon>Ascomycota</taxon>
        <taxon>Pezizomycotina</taxon>
        <taxon>Dothideomycetes</taxon>
        <taxon>Pleosporomycetidae</taxon>
        <taxon>Pleosporales</taxon>
        <taxon>Dothidotthiaceae</taxon>
        <taxon>Dothidotthia</taxon>
    </lineage>
</organism>
<dbReference type="OrthoDB" id="3694071at2759"/>
<gene>
    <name evidence="1" type="ORF">P153DRAFT_400718</name>
</gene>
<proteinExistence type="predicted"/>